<keyword evidence="4" id="KW-1185">Reference proteome</keyword>
<dbReference type="HOGENOM" id="CLU_089574_1_5_6"/>
<gene>
    <name evidence="3" type="ORF">WIGMOR_0208</name>
</gene>
<dbReference type="KEGG" id="wgl:WIGMOR_0208"/>
<accession>H6Q4J5</accession>
<dbReference type="Pfam" id="PF00581">
    <property type="entry name" value="Rhodanese"/>
    <property type="match status" value="1"/>
</dbReference>
<dbReference type="SMART" id="SM00450">
    <property type="entry name" value="RHOD"/>
    <property type="match status" value="1"/>
</dbReference>
<dbReference type="PROSITE" id="PS50206">
    <property type="entry name" value="RHODANESE_3"/>
    <property type="match status" value="1"/>
</dbReference>
<feature type="transmembrane region" description="Helical" evidence="1">
    <location>
        <begin position="12"/>
        <end position="30"/>
    </location>
</feature>
<keyword evidence="1" id="KW-0812">Transmembrane</keyword>
<dbReference type="AlphaFoldDB" id="H6Q4J5"/>
<name>H6Q4J5_WIGGL</name>
<dbReference type="CDD" id="cd00158">
    <property type="entry name" value="RHOD"/>
    <property type="match status" value="1"/>
</dbReference>
<dbReference type="SUPFAM" id="SSF52821">
    <property type="entry name" value="Rhodanese/Cell cycle control phosphatase"/>
    <property type="match status" value="1"/>
</dbReference>
<dbReference type="OrthoDB" id="9808735at2"/>
<dbReference type="Proteomes" id="UP000009061">
    <property type="component" value="Chromosome"/>
</dbReference>
<keyword evidence="1" id="KW-0472">Membrane</keyword>
<organism evidence="3 4">
    <name type="scientific">Wigglesworthia glossinidia endosymbiont of Glossina morsitans morsitans</name>
    <name type="common">Yale colony</name>
    <dbReference type="NCBI Taxonomy" id="1142511"/>
    <lineage>
        <taxon>Bacteria</taxon>
        <taxon>Pseudomonadati</taxon>
        <taxon>Pseudomonadota</taxon>
        <taxon>Gammaproteobacteria</taxon>
        <taxon>Enterobacterales</taxon>
        <taxon>Erwiniaceae</taxon>
        <taxon>Wigglesworthia</taxon>
    </lineage>
</organism>
<evidence type="ECO:0000259" key="2">
    <source>
        <dbReference type="PROSITE" id="PS50206"/>
    </source>
</evidence>
<evidence type="ECO:0000313" key="3">
    <source>
        <dbReference type="EMBL" id="AFA41055.1"/>
    </source>
</evidence>
<dbReference type="EMBL" id="CP003315">
    <property type="protein sequence ID" value="AFA41055.1"/>
    <property type="molecule type" value="Genomic_DNA"/>
</dbReference>
<reference evidence="3 4" key="1">
    <citation type="journal article" date="2012" name="MBio">
        <title>Insight into the transmission biology and species-specific functional capabilities of tsetse (Diptera: glossinidae) obligate symbiont wigglesworthia.</title>
        <authorList>
            <person name="Rio R.V."/>
            <person name="Symula R.E."/>
            <person name="Wang J."/>
            <person name="Lohs C."/>
            <person name="Wu Y.N."/>
            <person name="Snyder A.K."/>
            <person name="Bjornson R.D."/>
            <person name="Oshima K."/>
            <person name="Biehl B.S."/>
            <person name="Perna N.T."/>
            <person name="Hattori M."/>
            <person name="Aksoy S."/>
        </authorList>
    </citation>
    <scope>NUCLEOTIDE SEQUENCE [LARGE SCALE GENOMIC DNA]</scope>
    <source>
        <strain evidence="3">WGM</strain>
    </source>
</reference>
<feature type="domain" description="Rhodanese" evidence="2">
    <location>
        <begin position="50"/>
        <end position="143"/>
    </location>
</feature>
<dbReference type="InterPro" id="IPR001763">
    <property type="entry name" value="Rhodanese-like_dom"/>
</dbReference>
<evidence type="ECO:0000313" key="4">
    <source>
        <dbReference type="Proteomes" id="UP000009061"/>
    </source>
</evidence>
<dbReference type="Gene3D" id="3.40.250.10">
    <property type="entry name" value="Rhodanese-like domain"/>
    <property type="match status" value="1"/>
</dbReference>
<dbReference type="eggNOG" id="COG0607">
    <property type="taxonomic scope" value="Bacteria"/>
</dbReference>
<keyword evidence="1" id="KW-1133">Transmembrane helix</keyword>
<evidence type="ECO:0000256" key="1">
    <source>
        <dbReference type="SAM" id="Phobius"/>
    </source>
</evidence>
<dbReference type="STRING" id="1142511.WIGMOR_0208"/>
<protein>
    <submittedName>
        <fullName evidence="3">Rhodanese-like domain protein</fullName>
    </submittedName>
</protein>
<proteinExistence type="predicted"/>
<dbReference type="InterPro" id="IPR036873">
    <property type="entry name" value="Rhodanese-like_dom_sf"/>
</dbReference>
<sequence>MQKLIYFIEHHTILFLVWLSFLILLLFNFIQNKINKMHVISKHSAITLMNRRHAIVIDLRNPEDYSNGHIINSLNLNFDHIKTKILDKKNSSKKTLILVCENGKLSKKIFKKINKILQSKNFKIYILEDGINGWKLDNLPLIK</sequence>